<feature type="chain" id="PRO_5013386010" evidence="1">
    <location>
        <begin position="20"/>
        <end position="177"/>
    </location>
</feature>
<keyword evidence="1" id="KW-0732">Signal</keyword>
<dbReference type="SMART" id="SM00318">
    <property type="entry name" value="SNc"/>
    <property type="match status" value="1"/>
</dbReference>
<dbReference type="Proteomes" id="UP000195667">
    <property type="component" value="Unassembled WGS sequence"/>
</dbReference>
<reference evidence="4" key="1">
    <citation type="submission" date="2017-02" db="EMBL/GenBank/DDBJ databases">
        <authorList>
            <person name="Daims H."/>
        </authorList>
    </citation>
    <scope>NUCLEOTIDE SEQUENCE [LARGE SCALE GENOMIC DNA]</scope>
</reference>
<gene>
    <name evidence="3" type="ORF">CRENPOLYSF1_520006</name>
</gene>
<dbReference type="EMBL" id="FUKI01000129">
    <property type="protein sequence ID" value="SJM94279.1"/>
    <property type="molecule type" value="Genomic_DNA"/>
</dbReference>
<dbReference type="SUPFAM" id="SSF50199">
    <property type="entry name" value="Staphylococcal nuclease"/>
    <property type="match status" value="1"/>
</dbReference>
<proteinExistence type="predicted"/>
<sequence>MRYAIITLLSILLVNTVNAETITGKVVGVSDGDTITVLDSNKHQVKVRLAQIDAPEKKQDYGQASKKALSAAVFNKDVIVEVEAIDRYKRTVGKVLVDGIDVNLRQVSAGMAWVYRQYAKDQAYYTAEDTAKAAKVGLWSKPNPTPPWEYRHSGKKSSKKFKLTDMATWVRQRFLHF</sequence>
<dbReference type="PROSITE" id="PS50830">
    <property type="entry name" value="TNASE_3"/>
    <property type="match status" value="1"/>
</dbReference>
<dbReference type="InterPro" id="IPR002071">
    <property type="entry name" value="Thermonucl_AS"/>
</dbReference>
<keyword evidence="3" id="KW-0540">Nuclease</keyword>
<accession>A0A1R4HDI9</accession>
<evidence type="ECO:0000313" key="3">
    <source>
        <dbReference type="EMBL" id="SJM94279.1"/>
    </source>
</evidence>
<evidence type="ECO:0000259" key="2">
    <source>
        <dbReference type="PROSITE" id="PS50830"/>
    </source>
</evidence>
<feature type="domain" description="TNase-like" evidence="2">
    <location>
        <begin position="20"/>
        <end position="141"/>
    </location>
</feature>
<dbReference type="OrthoDB" id="9805504at2"/>
<dbReference type="GO" id="GO:0016787">
    <property type="term" value="F:hydrolase activity"/>
    <property type="evidence" value="ECO:0007669"/>
    <property type="project" value="UniProtKB-KW"/>
</dbReference>
<dbReference type="EC" id="3.1.-.-" evidence="3"/>
<dbReference type="GO" id="GO:0004519">
    <property type="term" value="F:endonuclease activity"/>
    <property type="evidence" value="ECO:0007669"/>
    <property type="project" value="UniProtKB-KW"/>
</dbReference>
<keyword evidence="4" id="KW-1185">Reference proteome</keyword>
<keyword evidence="3" id="KW-0378">Hydrolase</keyword>
<dbReference type="PANTHER" id="PTHR12302">
    <property type="entry name" value="EBNA2 BINDING PROTEIN P100"/>
    <property type="match status" value="1"/>
</dbReference>
<dbReference type="Gene3D" id="2.40.50.90">
    <property type="match status" value="1"/>
</dbReference>
<organism evidence="3 4">
    <name type="scientific">Crenothrix polyspora</name>
    <dbReference type="NCBI Taxonomy" id="360316"/>
    <lineage>
        <taxon>Bacteria</taxon>
        <taxon>Pseudomonadati</taxon>
        <taxon>Pseudomonadota</taxon>
        <taxon>Gammaproteobacteria</taxon>
        <taxon>Methylococcales</taxon>
        <taxon>Crenotrichaceae</taxon>
        <taxon>Crenothrix</taxon>
    </lineage>
</organism>
<protein>
    <submittedName>
        <fullName evidence="3">Uncharacterized endonuclease HI_1296</fullName>
        <ecNumber evidence="3">3.1.-.-</ecNumber>
    </submittedName>
</protein>
<name>A0A1R4HDI9_9GAMM</name>
<evidence type="ECO:0000256" key="1">
    <source>
        <dbReference type="SAM" id="SignalP"/>
    </source>
</evidence>
<dbReference type="PROSITE" id="PS01123">
    <property type="entry name" value="TNASE_1"/>
    <property type="match status" value="1"/>
</dbReference>
<evidence type="ECO:0000313" key="4">
    <source>
        <dbReference type="Proteomes" id="UP000195667"/>
    </source>
</evidence>
<dbReference type="Pfam" id="PF00565">
    <property type="entry name" value="SNase"/>
    <property type="match status" value="1"/>
</dbReference>
<feature type="signal peptide" evidence="1">
    <location>
        <begin position="1"/>
        <end position="19"/>
    </location>
</feature>
<dbReference type="GO" id="GO:0003676">
    <property type="term" value="F:nucleic acid binding"/>
    <property type="evidence" value="ECO:0007669"/>
    <property type="project" value="InterPro"/>
</dbReference>
<dbReference type="PANTHER" id="PTHR12302:SF26">
    <property type="entry name" value="BLR1266 PROTEIN"/>
    <property type="match status" value="1"/>
</dbReference>
<dbReference type="AlphaFoldDB" id="A0A1R4HDI9"/>
<dbReference type="RefSeq" id="WP_087144238.1">
    <property type="nucleotide sequence ID" value="NZ_FUKI01000129.1"/>
</dbReference>
<dbReference type="InterPro" id="IPR035437">
    <property type="entry name" value="SNase_OB-fold_sf"/>
</dbReference>
<dbReference type="InterPro" id="IPR016071">
    <property type="entry name" value="Staphylococal_nuclease_OB-fold"/>
</dbReference>
<keyword evidence="3" id="KW-0255">Endonuclease</keyword>